<feature type="compositionally biased region" description="Polar residues" evidence="5">
    <location>
        <begin position="45"/>
        <end position="65"/>
    </location>
</feature>
<evidence type="ECO:0000256" key="2">
    <source>
        <dbReference type="ARBA" id="ARBA00023015"/>
    </source>
</evidence>
<gene>
    <name evidence="6" type="ORF">PSALAMII_LOCUS4096</name>
</gene>
<comment type="subcellular location">
    <subcellularLocation>
        <location evidence="1">Nucleus</location>
    </subcellularLocation>
</comment>
<feature type="compositionally biased region" description="Basic and acidic residues" evidence="5">
    <location>
        <begin position="21"/>
        <end position="31"/>
    </location>
</feature>
<dbReference type="CDD" id="cd12148">
    <property type="entry name" value="fungal_TF_MHR"/>
    <property type="match status" value="1"/>
</dbReference>
<protein>
    <recommendedName>
        <fullName evidence="8">Zn(2)-C6 fungal-type domain-containing protein</fullName>
    </recommendedName>
</protein>
<feature type="region of interest" description="Disordered" evidence="5">
    <location>
        <begin position="21"/>
        <end position="100"/>
    </location>
</feature>
<keyword evidence="4" id="KW-0539">Nucleus</keyword>
<evidence type="ECO:0000256" key="3">
    <source>
        <dbReference type="ARBA" id="ARBA00023163"/>
    </source>
</evidence>
<dbReference type="Proteomes" id="UP001152592">
    <property type="component" value="Unassembled WGS sequence"/>
</dbReference>
<evidence type="ECO:0000256" key="4">
    <source>
        <dbReference type="ARBA" id="ARBA00023242"/>
    </source>
</evidence>
<evidence type="ECO:0000256" key="5">
    <source>
        <dbReference type="SAM" id="MobiDB-lite"/>
    </source>
</evidence>
<dbReference type="GO" id="GO:0000981">
    <property type="term" value="F:DNA-binding transcription factor activity, RNA polymerase II-specific"/>
    <property type="evidence" value="ECO:0007669"/>
    <property type="project" value="InterPro"/>
</dbReference>
<dbReference type="GO" id="GO:0000976">
    <property type="term" value="F:transcription cis-regulatory region binding"/>
    <property type="evidence" value="ECO:0007669"/>
    <property type="project" value="TreeGrafter"/>
</dbReference>
<evidence type="ECO:0000313" key="7">
    <source>
        <dbReference type="Proteomes" id="UP001152592"/>
    </source>
</evidence>
<dbReference type="GO" id="GO:0005634">
    <property type="term" value="C:nucleus"/>
    <property type="evidence" value="ECO:0007669"/>
    <property type="project" value="UniProtKB-SubCell"/>
</dbReference>
<name>A0A9W4J1M1_9EURO</name>
<evidence type="ECO:0000313" key="6">
    <source>
        <dbReference type="EMBL" id="CAG8365616.1"/>
    </source>
</evidence>
<accession>A0A9W4J1M1</accession>
<comment type="caution">
    <text evidence="6">The sequence shown here is derived from an EMBL/GenBank/DDBJ whole genome shotgun (WGS) entry which is preliminary data.</text>
</comment>
<dbReference type="Pfam" id="PF11951">
    <property type="entry name" value="Fungal_trans_2"/>
    <property type="match status" value="1"/>
</dbReference>
<dbReference type="CDD" id="cd00067">
    <property type="entry name" value="GAL4"/>
    <property type="match status" value="1"/>
</dbReference>
<reference evidence="6" key="1">
    <citation type="submission" date="2021-07" db="EMBL/GenBank/DDBJ databases">
        <authorList>
            <person name="Branca A.L. A."/>
        </authorList>
    </citation>
    <scope>NUCLEOTIDE SEQUENCE</scope>
</reference>
<sequence length="603" mass="67066">MKCDETKPICGPCAKKERICDYATSERHRVDPAASDRPVPRTLPDLSTTQQAPTSQQINDPSENGPNPGPVHHEPQLNPGYTWAASEGETDPPPAPLLEYRSEDELTPGQTSETLHGDYLSPSTASLAAVRWLGLLAGGFPGDNLQQSTVSNVWESHNLALGHSENDDPPQVSSLQRATQVLDSPCGGAASLDVTNGHATEGSALTEMQIWQSREPIELSPAEQALFEHFVHHVSAWIDFFDPTNKFSTLVAHLALRNAGLLNAILALAFRHLAVQPGQDDPVIVNKPELALQYYYQTLHYVRRAMLYPTYKTSLELLSTALIISAYEMLDNSTNDWEHHLEGVFLIQRSQTIHGETGGLQSAVWWAWLCQDLWAAFREKRKTLTFWVPQKPLSVLLPHELANRSIYNAAKVISFCATTTTSENIQRQINEATLLRTTLEEWRRHLTVEFSPLPLGSRDASSCFQPVWIRPPEFGKSFTHSIESSMEICLSGRAAVAVQFFSVSYILLISHEPCLGGLERHLERQSAIRRCVENICGIGMTLKDNASSLMSSQALFIAGIHTQEIHFRGAILDLLEACRERCGWPVKSLGDELQQIWENQASL</sequence>
<proteinExistence type="predicted"/>
<dbReference type="GO" id="GO:0008270">
    <property type="term" value="F:zinc ion binding"/>
    <property type="evidence" value="ECO:0007669"/>
    <property type="project" value="InterPro"/>
</dbReference>
<keyword evidence="3" id="KW-0804">Transcription</keyword>
<evidence type="ECO:0008006" key="8">
    <source>
        <dbReference type="Google" id="ProtNLM"/>
    </source>
</evidence>
<dbReference type="InterPro" id="IPR001138">
    <property type="entry name" value="Zn2Cys6_DnaBD"/>
</dbReference>
<organism evidence="6 7">
    <name type="scientific">Penicillium salamii</name>
    <dbReference type="NCBI Taxonomy" id="1612424"/>
    <lineage>
        <taxon>Eukaryota</taxon>
        <taxon>Fungi</taxon>
        <taxon>Dikarya</taxon>
        <taxon>Ascomycota</taxon>
        <taxon>Pezizomycotina</taxon>
        <taxon>Eurotiomycetes</taxon>
        <taxon>Eurotiomycetidae</taxon>
        <taxon>Eurotiales</taxon>
        <taxon>Aspergillaceae</taxon>
        <taxon>Penicillium</taxon>
    </lineage>
</organism>
<dbReference type="GO" id="GO:0045944">
    <property type="term" value="P:positive regulation of transcription by RNA polymerase II"/>
    <property type="evidence" value="ECO:0007669"/>
    <property type="project" value="TreeGrafter"/>
</dbReference>
<dbReference type="PANTHER" id="PTHR37534">
    <property type="entry name" value="TRANSCRIPTIONAL ACTIVATOR PROTEIN UGA3"/>
    <property type="match status" value="1"/>
</dbReference>
<dbReference type="AlphaFoldDB" id="A0A9W4J1M1"/>
<dbReference type="EMBL" id="CAJVPD010000199">
    <property type="protein sequence ID" value="CAG8365616.1"/>
    <property type="molecule type" value="Genomic_DNA"/>
</dbReference>
<dbReference type="OrthoDB" id="2735536at2759"/>
<evidence type="ECO:0000256" key="1">
    <source>
        <dbReference type="ARBA" id="ARBA00004123"/>
    </source>
</evidence>
<dbReference type="PANTHER" id="PTHR37534:SF3">
    <property type="entry name" value="ZN(II)2CYS6 TRANSCRIPTION FACTOR (EUROFUNG)"/>
    <property type="match status" value="1"/>
</dbReference>
<keyword evidence="2" id="KW-0805">Transcription regulation</keyword>
<dbReference type="InterPro" id="IPR021858">
    <property type="entry name" value="Fun_TF"/>
</dbReference>